<comment type="caution">
    <text evidence="1">The sequence shown here is derived from an EMBL/GenBank/DDBJ whole genome shotgun (WGS) entry which is preliminary data.</text>
</comment>
<dbReference type="RefSeq" id="WP_270040800.1">
    <property type="nucleotide sequence ID" value="NZ_JAPDOD010000013.1"/>
</dbReference>
<sequence length="181" mass="20744">MIEWFVPESDLEHRLLEDPELQRGWAWGSPRHGHPEGAVGRHVAQMLDEIAPDDPLRRDLRLLTLLHDTFKVNAREGLPYSPDTDHAQLAKRFAERHGCPKRIADTLALHDAPYWVWHRRGGDLELLEQVLSWAPDRELLIRFVELDAATLGKDPAFLEWFRAATAEPSSRDGDGARVKRP</sequence>
<dbReference type="Proteomes" id="UP001149140">
    <property type="component" value="Unassembled WGS sequence"/>
</dbReference>
<dbReference type="EMBL" id="JAPDOD010000013">
    <property type="protein sequence ID" value="MDA0161583.1"/>
    <property type="molecule type" value="Genomic_DNA"/>
</dbReference>
<evidence type="ECO:0008006" key="3">
    <source>
        <dbReference type="Google" id="ProtNLM"/>
    </source>
</evidence>
<organism evidence="1 2">
    <name type="scientific">Solirubrobacter ginsenosidimutans</name>
    <dbReference type="NCBI Taxonomy" id="490573"/>
    <lineage>
        <taxon>Bacteria</taxon>
        <taxon>Bacillati</taxon>
        <taxon>Actinomycetota</taxon>
        <taxon>Thermoleophilia</taxon>
        <taxon>Solirubrobacterales</taxon>
        <taxon>Solirubrobacteraceae</taxon>
        <taxon>Solirubrobacter</taxon>
    </lineage>
</organism>
<evidence type="ECO:0000313" key="1">
    <source>
        <dbReference type="EMBL" id="MDA0161583.1"/>
    </source>
</evidence>
<gene>
    <name evidence="1" type="ORF">OM076_15000</name>
</gene>
<protein>
    <recommendedName>
        <fullName evidence="3">HD domain-containing protein</fullName>
    </recommendedName>
</protein>
<proteinExistence type="predicted"/>
<keyword evidence="2" id="KW-1185">Reference proteome</keyword>
<name>A0A9X3MUM2_9ACTN</name>
<dbReference type="AlphaFoldDB" id="A0A9X3MUM2"/>
<evidence type="ECO:0000313" key="2">
    <source>
        <dbReference type="Proteomes" id="UP001149140"/>
    </source>
</evidence>
<accession>A0A9X3MUM2</accession>
<reference evidence="1" key="1">
    <citation type="submission" date="2022-10" db="EMBL/GenBank/DDBJ databases">
        <title>The WGS of Solirubrobacter ginsenosidimutans DSM 21036.</title>
        <authorList>
            <person name="Jiang Z."/>
        </authorList>
    </citation>
    <scope>NUCLEOTIDE SEQUENCE</scope>
    <source>
        <strain evidence="1">DSM 21036</strain>
    </source>
</reference>